<protein>
    <recommendedName>
        <fullName evidence="3">DUF1107 domain-containing protein</fullName>
    </recommendedName>
</protein>
<dbReference type="Proteomes" id="UP000838672">
    <property type="component" value="Unassembled WGS sequence"/>
</dbReference>
<evidence type="ECO:0000313" key="2">
    <source>
        <dbReference type="Proteomes" id="UP000838672"/>
    </source>
</evidence>
<organism evidence="1 2">
    <name type="scientific">Vibrio stylophorae</name>
    <dbReference type="NCBI Taxonomy" id="659351"/>
    <lineage>
        <taxon>Bacteria</taxon>
        <taxon>Pseudomonadati</taxon>
        <taxon>Pseudomonadota</taxon>
        <taxon>Gammaproteobacteria</taxon>
        <taxon>Vibrionales</taxon>
        <taxon>Vibrionaceae</taxon>
        <taxon>Vibrio</taxon>
    </lineage>
</organism>
<reference evidence="1" key="1">
    <citation type="submission" date="2021-11" db="EMBL/GenBank/DDBJ databases">
        <authorList>
            <person name="Rodrigo-Torres L."/>
            <person name="Arahal R. D."/>
            <person name="Lucena T."/>
        </authorList>
    </citation>
    <scope>NUCLEOTIDE SEQUENCE</scope>
    <source>
        <strain evidence="1">CECT 7929</strain>
    </source>
</reference>
<gene>
    <name evidence="1" type="ORF">VST7929_00463</name>
</gene>
<comment type="caution">
    <text evidence="1">The sequence shown here is derived from an EMBL/GenBank/DDBJ whole genome shotgun (WGS) entry which is preliminary data.</text>
</comment>
<evidence type="ECO:0008006" key="3">
    <source>
        <dbReference type="Google" id="ProtNLM"/>
    </source>
</evidence>
<dbReference type="Gene3D" id="3.30.1910.10">
    <property type="entry name" value="so0334 like domain"/>
    <property type="match status" value="1"/>
</dbReference>
<dbReference type="EMBL" id="CAKLDI010000001">
    <property type="protein sequence ID" value="CAH0532623.1"/>
    <property type="molecule type" value="Genomic_DNA"/>
</dbReference>
<evidence type="ECO:0000313" key="1">
    <source>
        <dbReference type="EMBL" id="CAH0532623.1"/>
    </source>
</evidence>
<accession>A0ABN8DQH7</accession>
<dbReference type="RefSeq" id="WP_237464571.1">
    <property type="nucleotide sequence ID" value="NZ_CAKLDI010000001.1"/>
</dbReference>
<dbReference type="Pfam" id="PF06526">
    <property type="entry name" value="DUF1107"/>
    <property type="match status" value="1"/>
</dbReference>
<dbReference type="InterPro" id="IPR009491">
    <property type="entry name" value="DUF1107"/>
</dbReference>
<name>A0ABN8DQH7_9VIBR</name>
<proteinExistence type="predicted"/>
<keyword evidence="2" id="KW-1185">Reference proteome</keyword>
<sequence>MREFQRYLPKLIAKHVTRLFAGDIYIQGLGQFHFAKGKLEVPQQAELDHYRAVKEINGEIKRLKLAA</sequence>